<feature type="compositionally biased region" description="Basic and acidic residues" evidence="1">
    <location>
        <begin position="1343"/>
        <end position="1375"/>
    </location>
</feature>
<feature type="region of interest" description="Disordered" evidence="1">
    <location>
        <begin position="1264"/>
        <end position="1517"/>
    </location>
</feature>
<dbReference type="GeneID" id="4394286"/>
<feature type="region of interest" description="Disordered" evidence="1">
    <location>
        <begin position="838"/>
        <end position="1111"/>
    </location>
</feature>
<feature type="region of interest" description="Disordered" evidence="1">
    <location>
        <begin position="1202"/>
        <end position="1228"/>
    </location>
</feature>
<feature type="compositionally biased region" description="Low complexity" evidence="1">
    <location>
        <begin position="1267"/>
        <end position="1278"/>
    </location>
</feature>
<feature type="compositionally biased region" description="Polar residues" evidence="1">
    <location>
        <begin position="989"/>
        <end position="998"/>
    </location>
</feature>
<feature type="compositionally biased region" description="Low complexity" evidence="1">
    <location>
        <begin position="1447"/>
        <end position="1462"/>
    </location>
</feature>
<feature type="compositionally biased region" description="Polar residues" evidence="1">
    <location>
        <begin position="1320"/>
        <end position="1329"/>
    </location>
</feature>
<dbReference type="SUPFAM" id="SSF50249">
    <property type="entry name" value="Nucleic acid-binding proteins"/>
    <property type="match status" value="1"/>
</dbReference>
<reference evidence="4" key="1">
    <citation type="journal article" date="2015" name="Genome Announc.">
        <title>Draft genome sequence of the cellulolytic fungus Chaetomium globosum.</title>
        <authorList>
            <person name="Cuomo C.A."/>
            <person name="Untereiner W.A."/>
            <person name="Ma L.-J."/>
            <person name="Grabherr M."/>
            <person name="Birren B.W."/>
        </authorList>
    </citation>
    <scope>NUCLEOTIDE SEQUENCE [LARGE SCALE GENOMIC DNA]</scope>
    <source>
        <strain evidence="4">ATCC 6205 / CBS 148.51 / DSM 1962 / NBRC 6347 / NRRL 1970</strain>
    </source>
</reference>
<feature type="region of interest" description="Disordered" evidence="1">
    <location>
        <begin position="206"/>
        <end position="447"/>
    </location>
</feature>
<dbReference type="OrthoDB" id="5363079at2759"/>
<feature type="compositionally biased region" description="Basic and acidic residues" evidence="1">
    <location>
        <begin position="1493"/>
        <end position="1503"/>
    </location>
</feature>
<feature type="compositionally biased region" description="Low complexity" evidence="1">
    <location>
        <begin position="1504"/>
        <end position="1517"/>
    </location>
</feature>
<dbReference type="Gene3D" id="2.40.50.140">
    <property type="entry name" value="Nucleic acid-binding proteins"/>
    <property type="match status" value="1"/>
</dbReference>
<keyword evidence="4" id="KW-1185">Reference proteome</keyword>
<feature type="compositionally biased region" description="Polar residues" evidence="1">
    <location>
        <begin position="371"/>
        <end position="383"/>
    </location>
</feature>
<accession>Q2GY03</accession>
<feature type="compositionally biased region" description="Low complexity" evidence="1">
    <location>
        <begin position="719"/>
        <end position="740"/>
    </location>
</feature>
<feature type="compositionally biased region" description="Acidic residues" evidence="1">
    <location>
        <begin position="643"/>
        <end position="679"/>
    </location>
</feature>
<name>Q2GY03_CHAGB</name>
<dbReference type="InterPro" id="IPR012340">
    <property type="entry name" value="NA-bd_OB-fold"/>
</dbReference>
<dbReference type="GO" id="GO:0003677">
    <property type="term" value="F:DNA binding"/>
    <property type="evidence" value="ECO:0007669"/>
    <property type="project" value="InterPro"/>
</dbReference>
<gene>
    <name evidence="3" type="ORF">CHGG_07151</name>
</gene>
<dbReference type="Pfam" id="PF02765">
    <property type="entry name" value="POT1"/>
    <property type="match status" value="1"/>
</dbReference>
<organism evidence="3 4">
    <name type="scientific">Chaetomium globosum (strain ATCC 6205 / CBS 148.51 / DSM 1962 / NBRC 6347 / NRRL 1970)</name>
    <name type="common">Soil fungus</name>
    <dbReference type="NCBI Taxonomy" id="306901"/>
    <lineage>
        <taxon>Eukaryota</taxon>
        <taxon>Fungi</taxon>
        <taxon>Dikarya</taxon>
        <taxon>Ascomycota</taxon>
        <taxon>Pezizomycotina</taxon>
        <taxon>Sordariomycetes</taxon>
        <taxon>Sordariomycetidae</taxon>
        <taxon>Sordariales</taxon>
        <taxon>Chaetomiaceae</taxon>
        <taxon>Chaetomium</taxon>
    </lineage>
</organism>
<feature type="region of interest" description="Disordered" evidence="1">
    <location>
        <begin position="496"/>
        <end position="770"/>
    </location>
</feature>
<dbReference type="CDD" id="cd04497">
    <property type="entry name" value="hPOT1_OB1_like"/>
    <property type="match status" value="1"/>
</dbReference>
<dbReference type="Proteomes" id="UP000001056">
    <property type="component" value="Unassembled WGS sequence"/>
</dbReference>
<dbReference type="OMA" id="RARMSYG"/>
<feature type="domain" description="Telomeric single stranded DNA binding POT1/Cdc13" evidence="2">
    <location>
        <begin position="1536"/>
        <end position="1637"/>
    </location>
</feature>
<dbReference type="STRING" id="306901.Q2GY03"/>
<feature type="compositionally biased region" description="Acidic residues" evidence="1">
    <location>
        <begin position="906"/>
        <end position="919"/>
    </location>
</feature>
<feature type="compositionally biased region" description="Acidic residues" evidence="1">
    <location>
        <begin position="573"/>
        <end position="608"/>
    </location>
</feature>
<feature type="compositionally biased region" description="Low complexity" evidence="1">
    <location>
        <begin position="1395"/>
        <end position="1415"/>
    </location>
</feature>
<dbReference type="HOGENOM" id="CLU_002756_0_0_1"/>
<feature type="compositionally biased region" description="Basic and acidic residues" evidence="1">
    <location>
        <begin position="1469"/>
        <end position="1478"/>
    </location>
</feature>
<evidence type="ECO:0000313" key="4">
    <source>
        <dbReference type="Proteomes" id="UP000001056"/>
    </source>
</evidence>
<dbReference type="SMART" id="SM00976">
    <property type="entry name" value="Telo_bind"/>
    <property type="match status" value="1"/>
</dbReference>
<dbReference type="InterPro" id="IPR011564">
    <property type="entry name" value="Telomer_end-bd_POT1/Cdc13"/>
</dbReference>
<feature type="compositionally biased region" description="Polar residues" evidence="1">
    <location>
        <begin position="939"/>
        <end position="952"/>
    </location>
</feature>
<feature type="compositionally biased region" description="Acidic residues" evidence="1">
    <location>
        <begin position="869"/>
        <end position="880"/>
    </location>
</feature>
<feature type="compositionally biased region" description="Acidic residues" evidence="1">
    <location>
        <begin position="927"/>
        <end position="936"/>
    </location>
</feature>
<sequence length="1637" mass="177313">MATTNGDGAANLASLSGIPIAQLNPDLPNQAARAVRGEVTITWPYNSVTKKLAFLIAEPDVRLRRAKGQIRIELQGPSAKAASESGLGAGDELLFSLDGAEWSKDASPGRIPGARVEWQLQFNQKLALQVRIPYISIDSPTAKQTDDLMAEAPRIATPEPEPTLLENPTTVRKISEFTGNEYPSPAFVKRARLSYGALFEGGFDIFEEDGGVKGRGRKRTRFGRDSSAWRYSSQSPSPERDTPVSDAMDEDQLRDATPGSLPKPQMADEGCQTVEVETETSDASLPRWEKTPVPPETPTPLSRKPSAAPTQKQHTPIREVTPVAHILQEEPGPVVPQQTIDVPSEEPASTIESAPTTEPDRHSPWPPANRGESQGQPSTTVSHPNLPAESNAEAVPNSLFGPRSFTSNFSSFGVGAPAQVESSLSLAEQPESVPETGLHQQDPYPMAFLDNAPVLQTHSEMDTYTNAADKEQMAVQGENMPPEPPAIETFGEGQWEMSTQPPHYNSIEGGHFGTDALEEGSRAPAEQLSFHADIPPDRVPEGFASYGHENVPDRHEEQPLQPALPHDNQPLVENEDTISDDEVGVEEEKDEGAEFDEYAYGEQIEEGDYDQRNYDKPSDDEDDLSEEDEEVELETEERYGNDEVYDDEDGEGEEWDEEEEEEEDYESGEEDYEEEDEDDMSRYQPRRPAAPVPSGEPVVISLLSDSEDEDEPVPEPKQPALAPQTAHAPAPPASSEAPFSPKREDTPSVLESVETSDTEEEQVPNPVFGQTDVVDFATRNVNIIQHPKAPLADLAARAETSQPAAQFPGSFGISSARAESYVPQPQLVLSEEGPSDLRFVSLSKSPPAPSETSSEGLFVSQIRSRSPDAEDEPADADSINEPEQPTEVSADGDMDPELEGARAQDESSDMEPEEEEEEEREQKVVEEEVEEEEVEEATAQPTKVQNDDTSLPNADDASFSGQVEMPEDVEAVTSPTKRQDDDAGLSDADNMSFSSQGQMPGEDEAATRAAEPQDDDASLPDADNLSFSSQVEEDEAATRAAEPQDDDASLPDADNLSFSSQVEEDKAATWATESQDDDTILPDAHDLSFSSQIEMPDEFGESESEYMSVDENAPSNVAVTANVVMAALEVEEVEQVEPIEEVAVSEKGNVFSSEEDVDMVDAGSSQVDSASLKEVASSPLRESLGETAAVASLVVTEVTPEAATSAAADGLLPEAQSSTQQEQQVPSSFLADRELAAAGSLQQMVDDVASSTFGFQTQVDFAVPKVPESSQEPPASSPVDYVVTPPVESQPGTGKGLAPNNEVINGAGGVDASVVETATKAPTSDTLRANTPAEPSSVPPLDGAHDPPVEDGRKQLVETEESQKRQETRETRESLETAQQPPPSPRDELEDETMILEQLTQEQQQSFESEAAEYQMRSRSPTPDLSVRLARQAVASKRHKKATEPVRTSPRLTRARSSSLRSNGTNGTPEKEKPKEDPSVSLARAALASPSKRAVEAEAKVETDGPAPTTSTTTTSTATALKADLTKRLRTELPECVPLKSLRTHLDKFPNIIAVVTTSPPTQPARAKRGPREYFMSFHVTDPSAAPNAVVEVHLYRPHKDSLPVVRPGDVVLLQRFQVEAISKKGWGLRTGAEIPY</sequence>
<feature type="compositionally biased region" description="Polar residues" evidence="1">
    <location>
        <begin position="1215"/>
        <end position="1227"/>
    </location>
</feature>
<dbReference type="eggNOG" id="ENOG502QPW5">
    <property type="taxonomic scope" value="Eukaryota"/>
</dbReference>
<feature type="compositionally biased region" description="Acidic residues" evidence="1">
    <location>
        <begin position="618"/>
        <end position="635"/>
    </location>
</feature>
<evidence type="ECO:0000259" key="2">
    <source>
        <dbReference type="SMART" id="SM00976"/>
    </source>
</evidence>
<feature type="compositionally biased region" description="Acidic residues" evidence="1">
    <location>
        <begin position="1095"/>
        <end position="1104"/>
    </location>
</feature>
<dbReference type="RefSeq" id="XP_001224807.1">
    <property type="nucleotide sequence ID" value="XM_001224806.1"/>
</dbReference>
<proteinExistence type="predicted"/>
<dbReference type="EMBL" id="CH408033">
    <property type="protein sequence ID" value="EAQ85898.1"/>
    <property type="molecule type" value="Genomic_DNA"/>
</dbReference>
<dbReference type="GO" id="GO:0000723">
    <property type="term" value="P:telomere maintenance"/>
    <property type="evidence" value="ECO:0007669"/>
    <property type="project" value="InterPro"/>
</dbReference>
<dbReference type="VEuPathDB" id="FungiDB:CHGG_07151"/>
<protein>
    <recommendedName>
        <fullName evidence="2">Telomeric single stranded DNA binding POT1/Cdc13 domain-containing protein</fullName>
    </recommendedName>
</protein>
<dbReference type="GO" id="GO:0000781">
    <property type="term" value="C:chromosome, telomeric region"/>
    <property type="evidence" value="ECO:0007669"/>
    <property type="project" value="InterPro"/>
</dbReference>
<evidence type="ECO:0000256" key="1">
    <source>
        <dbReference type="SAM" id="MobiDB-lite"/>
    </source>
</evidence>
<evidence type="ECO:0000313" key="3">
    <source>
        <dbReference type="EMBL" id="EAQ85898.1"/>
    </source>
</evidence>
<dbReference type="InParanoid" id="Q2GY03"/>